<feature type="region of interest" description="Disordered" evidence="1">
    <location>
        <begin position="19"/>
        <end position="60"/>
    </location>
</feature>
<sequence length="668" mass="72988">MPTSKKRKVNAELMQRINAAKWGTPAADSQAADTTTDPPPTHVALPSPPEENQHAPDLLDGRPVISSPIRPISADLAAAASSAEAVGTAERSPAIAAKVAAGKLRRSLHVRLRRPTVSRQVKIPQRFEESLEELNGQRVVLDLGCLLDFLSYDVRCSACLKVKVEKFLTTLGVQYKLHHTNHGKLQKRVGREITAMANVSCQQALAEEAAVTKEKGYVVNDVVQLSATGDCAWPNRGSGRSHASFCGMFVLVGALNKKILSTAIFDKMCYTCELAEKKPPGARGINCDSQPGWRGTSKAMEASGAVLCVKSIGTSTSETKMRVAKFTADEDSNMIAAINDPKGIVPAELQPVEKLSDLNHLQKLLYKALVDLRTSKHWSGSPLSKAVIEYFNKLYRYVIKSVAVIEDLPGFETEDEKAEWIQGALMNIVDHAFDIDPTHAACRRFRAPRPDGSFHPWCGVESCRPDWKIHLPHGRFLVRDDPSGYYEAEMADKREAAAAARRSYTGKSGRLKVRLEKSSRNVEGAVEGTYAGGVDLANDKYEMVDSDVLAVLFSNHLALGQFALARATLRDLHNTDPERCADVLRTAIDNPPPDHWLVSDTIPHAESLAWHCAGEYRALVEDAEIDTPDAKIGGAEFDVLLSLIGKPSFTEPEENSGSAEALPTEDER</sequence>
<feature type="non-terminal residue" evidence="3">
    <location>
        <position position="668"/>
    </location>
</feature>
<name>A0AAE0G5S5_9CHLO</name>
<evidence type="ECO:0000313" key="3">
    <source>
        <dbReference type="EMBL" id="KAK3272053.1"/>
    </source>
</evidence>
<feature type="compositionally biased region" description="Low complexity" evidence="1">
    <location>
        <begin position="24"/>
        <end position="36"/>
    </location>
</feature>
<feature type="domain" description="Mutator-like transposase" evidence="2">
    <location>
        <begin position="163"/>
        <end position="443"/>
    </location>
</feature>
<comment type="caution">
    <text evidence="3">The sequence shown here is derived from an EMBL/GenBank/DDBJ whole genome shotgun (WGS) entry which is preliminary data.</text>
</comment>
<keyword evidence="4" id="KW-1185">Reference proteome</keyword>
<feature type="compositionally biased region" description="Pro residues" evidence="1">
    <location>
        <begin position="37"/>
        <end position="49"/>
    </location>
</feature>
<dbReference type="AlphaFoldDB" id="A0AAE0G5S5"/>
<proteinExistence type="predicted"/>
<dbReference type="InterPro" id="IPR049012">
    <property type="entry name" value="Mutator_transp_dom"/>
</dbReference>
<protein>
    <recommendedName>
        <fullName evidence="2">Mutator-like transposase domain-containing protein</fullName>
    </recommendedName>
</protein>
<accession>A0AAE0G5S5</accession>
<evidence type="ECO:0000259" key="2">
    <source>
        <dbReference type="Pfam" id="PF20700"/>
    </source>
</evidence>
<dbReference type="Proteomes" id="UP001190700">
    <property type="component" value="Unassembled WGS sequence"/>
</dbReference>
<feature type="region of interest" description="Disordered" evidence="1">
    <location>
        <begin position="647"/>
        <end position="668"/>
    </location>
</feature>
<gene>
    <name evidence="3" type="ORF">CYMTET_19625</name>
</gene>
<evidence type="ECO:0000256" key="1">
    <source>
        <dbReference type="SAM" id="MobiDB-lite"/>
    </source>
</evidence>
<dbReference type="Pfam" id="PF20700">
    <property type="entry name" value="Mutator"/>
    <property type="match status" value="1"/>
</dbReference>
<reference evidence="3 4" key="1">
    <citation type="journal article" date="2015" name="Genome Biol. Evol.">
        <title>Comparative Genomics of a Bacterivorous Green Alga Reveals Evolutionary Causalities and Consequences of Phago-Mixotrophic Mode of Nutrition.</title>
        <authorList>
            <person name="Burns J.A."/>
            <person name="Paasch A."/>
            <person name="Narechania A."/>
            <person name="Kim E."/>
        </authorList>
    </citation>
    <scope>NUCLEOTIDE SEQUENCE [LARGE SCALE GENOMIC DNA]</scope>
    <source>
        <strain evidence="3 4">PLY_AMNH</strain>
    </source>
</reference>
<feature type="compositionally biased region" description="Basic and acidic residues" evidence="1">
    <location>
        <begin position="51"/>
        <end position="60"/>
    </location>
</feature>
<evidence type="ECO:0000313" key="4">
    <source>
        <dbReference type="Proteomes" id="UP001190700"/>
    </source>
</evidence>
<dbReference type="EMBL" id="LGRX02009188">
    <property type="protein sequence ID" value="KAK3272053.1"/>
    <property type="molecule type" value="Genomic_DNA"/>
</dbReference>
<organism evidence="3 4">
    <name type="scientific">Cymbomonas tetramitiformis</name>
    <dbReference type="NCBI Taxonomy" id="36881"/>
    <lineage>
        <taxon>Eukaryota</taxon>
        <taxon>Viridiplantae</taxon>
        <taxon>Chlorophyta</taxon>
        <taxon>Pyramimonadophyceae</taxon>
        <taxon>Pyramimonadales</taxon>
        <taxon>Pyramimonadaceae</taxon>
        <taxon>Cymbomonas</taxon>
    </lineage>
</organism>